<reference evidence="14" key="3">
    <citation type="submission" date="2025-09" db="UniProtKB">
        <authorList>
            <consortium name="Ensembl"/>
        </authorList>
    </citation>
    <scope>IDENTIFICATION</scope>
</reference>
<feature type="compositionally biased region" description="Low complexity" evidence="10">
    <location>
        <begin position="414"/>
        <end position="429"/>
    </location>
</feature>
<feature type="compositionally biased region" description="Polar residues" evidence="10">
    <location>
        <begin position="401"/>
        <end position="413"/>
    </location>
</feature>
<feature type="compositionally biased region" description="Polar residues" evidence="10">
    <location>
        <begin position="111"/>
        <end position="128"/>
    </location>
</feature>
<dbReference type="Pfam" id="PF07645">
    <property type="entry name" value="EGF_CA"/>
    <property type="match status" value="1"/>
</dbReference>
<evidence type="ECO:0000256" key="9">
    <source>
        <dbReference type="PROSITE-ProRule" id="PRU00076"/>
    </source>
</evidence>
<comment type="caution">
    <text evidence="9">Lacks conserved residue(s) required for the propagation of feature annotation.</text>
</comment>
<evidence type="ECO:0000256" key="6">
    <source>
        <dbReference type="ARBA" id="ARBA00023136"/>
    </source>
</evidence>
<keyword evidence="4 12" id="KW-0732">Signal</keyword>
<keyword evidence="8" id="KW-0325">Glycoprotein</keyword>
<evidence type="ECO:0000313" key="14">
    <source>
        <dbReference type="Ensembl" id="ENSMZEP00005013759.1"/>
    </source>
</evidence>
<feature type="disulfide bond" evidence="9">
    <location>
        <begin position="712"/>
        <end position="721"/>
    </location>
</feature>
<keyword evidence="7 9" id="KW-1015">Disulfide bond</keyword>
<dbReference type="SUPFAM" id="SSF57196">
    <property type="entry name" value="EGF/Laminin"/>
    <property type="match status" value="2"/>
</dbReference>
<feature type="region of interest" description="Disordered" evidence="10">
    <location>
        <begin position="87"/>
        <end position="245"/>
    </location>
</feature>
<sequence length="1072" mass="114358">METWFLNHVLGLSLLVLHLGLPGPLRAGTPSNNSTNTATPALDDSVATDEVRSMENSATSNSYSSETLTPSQRNLLLRHAAETHAATAGNFGTDQTQSITETSSGSIETANPLSTEPLTSNFVTATEASSSSNSRDWKDSSSSISSSSSSDSNSRDWKDSSSSSSSTSTSTSSSSSNSRDWKDSSSSSTSSSTTSSSSSNSRDWKDSSISSSSDSNSRDWKDSSSSSRDWKDMTYTDKTPGISYVVSEEDRPQVFTEEGHLLQDNPDTTLQMGDATASHTDVLTDSTYTTTSRAGERTLLSVTSSSSNTTSSAFTEDSNSRQPPSTWGISPKSTETENYTHSAPSTGITGRDVTDSFKGVFSETGSPASSSGTQSITGHPNATEQQHTSTSEEPSDSTSSIRVTEPSTDQSQMSFSSTPPFTSPAGGPTNISGTEQGLGSSSGASTEFSTGDHSSSTQSGTEGLSSQTREGNVDLGLTAVPSTVSSSTSETNQSLTDMPPLGTNVFLITSPATVTERSQITEENPIISTAFSTTTSTPTSTEAITTPPLVPTSSARLTSTVTSSPLQSPTSATVLYSSSSTVASTLAAQPTQRAPPRHTEGPVTGMSDPTNVTTLQIETSTGTSRVTTAHSKSITTTYTHSTPTKSTEALHTTRNQTDRGPTELAVTTPPPDFQHTSPPPPPPPPRNPCVSNPCNNEGICMGDEPDAFRCSCQQGWTGRTCNKDIDECKQKQEPCPKGSTCVNTNGSFSCECPLGFDLEDGRTCSRAKTFLCTISANGSLHNSDIQRQIIKLFNVSLSDYPGYRRSTVTKQEKDGVSVMVANTFSTSANVTTTEVNNRIQMSLKTCSSALAHCQVVLKYKLTYHAESLCAAQKTQCDEERSSCTDTSGIACCQCREGYYKHNPDDLYCLECGDGLKLENGTCVPCMFGFGGFNCGNFYKLIAVVVSPAGGALLLILVIALIVTCCKKDKNDINKIIFKSGDLQMSPYADFPKNNRISMEWGRETIEMQENGSTKNLLQMTDIYYSPALRNSDLDRNGLYPFPGLPGSRHSCIYPAQWNPSFISDDSRRRDYF</sequence>
<keyword evidence="6 11" id="KW-0472">Membrane</keyword>
<feature type="compositionally biased region" description="Low complexity" evidence="10">
    <location>
        <begin position="95"/>
        <end position="109"/>
    </location>
</feature>
<evidence type="ECO:0000256" key="1">
    <source>
        <dbReference type="ARBA" id="ARBA00004236"/>
    </source>
</evidence>
<feature type="compositionally biased region" description="Low complexity" evidence="10">
    <location>
        <begin position="129"/>
        <end position="152"/>
    </location>
</feature>
<feature type="compositionally biased region" description="Low complexity" evidence="10">
    <location>
        <begin position="286"/>
        <end position="312"/>
    </location>
</feature>
<feature type="compositionally biased region" description="Polar residues" evidence="10">
    <location>
        <begin position="607"/>
        <end position="629"/>
    </location>
</feature>
<feature type="region of interest" description="Disordered" evidence="10">
    <location>
        <begin position="286"/>
        <end position="469"/>
    </location>
</feature>
<dbReference type="PANTHER" id="PTHR24037:SF3">
    <property type="entry name" value="PROTEIN HEG HOMOLOG 1"/>
    <property type="match status" value="1"/>
</dbReference>
<feature type="compositionally biased region" description="Low complexity" evidence="10">
    <location>
        <begin position="28"/>
        <end position="41"/>
    </location>
</feature>
<dbReference type="PROSITE" id="PS00022">
    <property type="entry name" value="EGF_1"/>
    <property type="match status" value="1"/>
</dbReference>
<evidence type="ECO:0000256" key="3">
    <source>
        <dbReference type="ARBA" id="ARBA00022536"/>
    </source>
</evidence>
<dbReference type="GO" id="GO:0007043">
    <property type="term" value="P:cell-cell junction assembly"/>
    <property type="evidence" value="ECO:0007669"/>
    <property type="project" value="Ensembl"/>
</dbReference>
<feature type="region of interest" description="Disordered" evidence="10">
    <location>
        <begin position="531"/>
        <end position="552"/>
    </location>
</feature>
<dbReference type="GO" id="GO:0005509">
    <property type="term" value="F:calcium ion binding"/>
    <property type="evidence" value="ECO:0007669"/>
    <property type="project" value="InterPro"/>
</dbReference>
<dbReference type="Pfam" id="PF00008">
    <property type="entry name" value="EGF"/>
    <property type="match status" value="1"/>
</dbReference>
<keyword evidence="2" id="KW-1003">Cell membrane</keyword>
<evidence type="ECO:0000256" key="2">
    <source>
        <dbReference type="ARBA" id="ARBA00022475"/>
    </source>
</evidence>
<keyword evidence="15" id="KW-1185">Reference proteome</keyword>
<feature type="domain" description="EGF-like" evidence="13">
    <location>
        <begin position="685"/>
        <end position="722"/>
    </location>
</feature>
<dbReference type="FunFam" id="2.10.25.10:FF:000068">
    <property type="entry name" value="Latent transforming growth factor beta binding protein 3"/>
    <property type="match status" value="1"/>
</dbReference>
<dbReference type="InterPro" id="IPR000742">
    <property type="entry name" value="EGF"/>
</dbReference>
<dbReference type="PROSITE" id="PS00010">
    <property type="entry name" value="ASX_HYDROXYL"/>
    <property type="match status" value="1"/>
</dbReference>
<feature type="compositionally biased region" description="Low complexity" evidence="10">
    <location>
        <begin position="388"/>
        <end position="400"/>
    </location>
</feature>
<dbReference type="InterPro" id="IPR001881">
    <property type="entry name" value="EGF-like_Ca-bd_dom"/>
</dbReference>
<feature type="compositionally biased region" description="Polar residues" evidence="10">
    <location>
        <begin position="54"/>
        <end position="70"/>
    </location>
</feature>
<reference evidence="14" key="2">
    <citation type="submission" date="2025-08" db="UniProtKB">
        <authorList>
            <consortium name="Ensembl"/>
        </authorList>
    </citation>
    <scope>IDENTIFICATION</scope>
</reference>
<dbReference type="PROSITE" id="PS01186">
    <property type="entry name" value="EGF_2"/>
    <property type="match status" value="2"/>
</dbReference>
<dbReference type="Gene3D" id="2.10.25.10">
    <property type="entry name" value="Laminin"/>
    <property type="match status" value="2"/>
</dbReference>
<evidence type="ECO:0000256" key="7">
    <source>
        <dbReference type="ARBA" id="ARBA00023157"/>
    </source>
</evidence>
<feature type="region of interest" description="Disordered" evidence="10">
    <location>
        <begin position="586"/>
        <end position="684"/>
    </location>
</feature>
<dbReference type="GO" id="GO:0005886">
    <property type="term" value="C:plasma membrane"/>
    <property type="evidence" value="ECO:0007669"/>
    <property type="project" value="UniProtKB-SubCell"/>
</dbReference>
<keyword evidence="5" id="KW-0677">Repeat</keyword>
<feature type="signal peptide" evidence="12">
    <location>
        <begin position="1"/>
        <end position="27"/>
    </location>
</feature>
<evidence type="ECO:0000313" key="15">
    <source>
        <dbReference type="Proteomes" id="UP000265160"/>
    </source>
</evidence>
<dbReference type="PROSITE" id="PS01187">
    <property type="entry name" value="EGF_CA"/>
    <property type="match status" value="1"/>
</dbReference>
<feature type="compositionally biased region" description="Polar residues" evidence="10">
    <location>
        <begin position="313"/>
        <end position="348"/>
    </location>
</feature>
<dbReference type="InterPro" id="IPR049883">
    <property type="entry name" value="NOTCH1_EGF-like"/>
</dbReference>
<feature type="transmembrane region" description="Helical" evidence="11">
    <location>
        <begin position="940"/>
        <end position="965"/>
    </location>
</feature>
<dbReference type="InterPro" id="IPR018097">
    <property type="entry name" value="EGF_Ca-bd_CS"/>
</dbReference>
<name>A0A3P9BV58_9CICH</name>
<dbReference type="STRING" id="106582.ENSMZEP00005013759"/>
<organism evidence="14 15">
    <name type="scientific">Maylandia zebra</name>
    <name type="common">zebra mbuna</name>
    <dbReference type="NCBI Taxonomy" id="106582"/>
    <lineage>
        <taxon>Eukaryota</taxon>
        <taxon>Metazoa</taxon>
        <taxon>Chordata</taxon>
        <taxon>Craniata</taxon>
        <taxon>Vertebrata</taxon>
        <taxon>Euteleostomi</taxon>
        <taxon>Actinopterygii</taxon>
        <taxon>Neopterygii</taxon>
        <taxon>Teleostei</taxon>
        <taxon>Neoteleostei</taxon>
        <taxon>Acanthomorphata</taxon>
        <taxon>Ovalentaria</taxon>
        <taxon>Cichlomorphae</taxon>
        <taxon>Cichliformes</taxon>
        <taxon>Cichlidae</taxon>
        <taxon>African cichlids</taxon>
        <taxon>Pseudocrenilabrinae</taxon>
        <taxon>Haplochromini</taxon>
        <taxon>Maylandia</taxon>
        <taxon>Maylandia zebra complex</taxon>
    </lineage>
</organism>
<dbReference type="GO" id="GO:0007507">
    <property type="term" value="P:heart development"/>
    <property type="evidence" value="ECO:0007669"/>
    <property type="project" value="Ensembl"/>
</dbReference>
<keyword evidence="3 9" id="KW-0245">EGF-like domain</keyword>
<feature type="compositionally biased region" description="Low complexity" evidence="10">
    <location>
        <begin position="531"/>
        <end position="547"/>
    </location>
</feature>
<evidence type="ECO:0000256" key="4">
    <source>
        <dbReference type="ARBA" id="ARBA00022729"/>
    </source>
</evidence>
<dbReference type="InterPro" id="IPR000152">
    <property type="entry name" value="EGF-type_Asp/Asn_hydroxyl_site"/>
</dbReference>
<feature type="compositionally biased region" description="Polar residues" evidence="10">
    <location>
        <begin position="363"/>
        <end position="387"/>
    </location>
</feature>
<dbReference type="GeneTree" id="ENSGT00710000106813"/>
<feature type="chain" id="PRO_5018337375" evidence="12">
    <location>
        <begin position="28"/>
        <end position="1072"/>
    </location>
</feature>
<keyword evidence="11" id="KW-0812">Transmembrane</keyword>
<dbReference type="PANTHER" id="PTHR24037">
    <property type="entry name" value="HEART DEVELOPMENT PROTEIN WITH EGF-LIKE DOMAINS 1"/>
    <property type="match status" value="1"/>
</dbReference>
<dbReference type="Ensembl" id="ENSMZET00005014228.1">
    <property type="protein sequence ID" value="ENSMZEP00005013759.1"/>
    <property type="gene ID" value="ENSMZEG00005010368.1"/>
</dbReference>
<comment type="subcellular location">
    <subcellularLocation>
        <location evidence="1">Cell membrane</location>
    </subcellularLocation>
</comment>
<dbReference type="CDD" id="cd00054">
    <property type="entry name" value="EGF_CA"/>
    <property type="match status" value="2"/>
</dbReference>
<evidence type="ECO:0000256" key="8">
    <source>
        <dbReference type="ARBA" id="ARBA00023180"/>
    </source>
</evidence>
<feature type="compositionally biased region" description="Polar residues" evidence="10">
    <location>
        <begin position="430"/>
        <end position="469"/>
    </location>
</feature>
<feature type="compositionally biased region" description="Low complexity" evidence="10">
    <location>
        <begin position="630"/>
        <end position="647"/>
    </location>
</feature>
<evidence type="ECO:0000259" key="13">
    <source>
        <dbReference type="PROSITE" id="PS50026"/>
    </source>
</evidence>
<feature type="compositionally biased region" description="Basic and acidic residues" evidence="10">
    <location>
        <begin position="216"/>
        <end position="235"/>
    </location>
</feature>
<reference evidence="14 15" key="1">
    <citation type="journal article" date="2014" name="Nature">
        <title>The genomic substrate for adaptive radiation in African cichlid fish.</title>
        <authorList>
            <person name="Brawand D."/>
            <person name="Wagner C.E."/>
            <person name="Li Y.I."/>
            <person name="Malinsky M."/>
            <person name="Keller I."/>
            <person name="Fan S."/>
            <person name="Simakov O."/>
            <person name="Ng A.Y."/>
            <person name="Lim Z.W."/>
            <person name="Bezault E."/>
            <person name="Turner-Maier J."/>
            <person name="Johnson J."/>
            <person name="Alcazar R."/>
            <person name="Noh H.J."/>
            <person name="Russell P."/>
            <person name="Aken B."/>
            <person name="Alfoldi J."/>
            <person name="Amemiya C."/>
            <person name="Azzouzi N."/>
            <person name="Baroiller J.F."/>
            <person name="Barloy-Hubler F."/>
            <person name="Berlin A."/>
            <person name="Bloomquist R."/>
            <person name="Carleton K.L."/>
            <person name="Conte M.A."/>
            <person name="D'Cotta H."/>
            <person name="Eshel O."/>
            <person name="Gaffney L."/>
            <person name="Galibert F."/>
            <person name="Gante H.F."/>
            <person name="Gnerre S."/>
            <person name="Greuter L."/>
            <person name="Guyon R."/>
            <person name="Haddad N.S."/>
            <person name="Haerty W."/>
            <person name="Harris R.M."/>
            <person name="Hofmann H.A."/>
            <person name="Hourlier T."/>
            <person name="Hulata G."/>
            <person name="Jaffe D.B."/>
            <person name="Lara M."/>
            <person name="Lee A.P."/>
            <person name="MacCallum I."/>
            <person name="Mwaiko S."/>
            <person name="Nikaido M."/>
            <person name="Nishihara H."/>
            <person name="Ozouf-Costaz C."/>
            <person name="Penman D.J."/>
            <person name="Przybylski D."/>
            <person name="Rakotomanga M."/>
            <person name="Renn S.C.P."/>
            <person name="Ribeiro F.J."/>
            <person name="Ron M."/>
            <person name="Salzburger W."/>
            <person name="Sanchez-Pulido L."/>
            <person name="Santos M.E."/>
            <person name="Searle S."/>
            <person name="Sharpe T."/>
            <person name="Swofford R."/>
            <person name="Tan F.J."/>
            <person name="Williams L."/>
            <person name="Young S."/>
            <person name="Yin S."/>
            <person name="Okada N."/>
            <person name="Kocher T.D."/>
            <person name="Miska E.A."/>
            <person name="Lander E.S."/>
            <person name="Venkatesh B."/>
            <person name="Fernald R.D."/>
            <person name="Meyer A."/>
            <person name="Ponting C.P."/>
            <person name="Streelman J.T."/>
            <person name="Lindblad-Toh K."/>
            <person name="Seehausen O."/>
            <person name="Di Palma F."/>
        </authorList>
    </citation>
    <scope>NUCLEOTIDE SEQUENCE</scope>
</reference>
<evidence type="ECO:0000256" key="10">
    <source>
        <dbReference type="SAM" id="MobiDB-lite"/>
    </source>
</evidence>
<keyword evidence="11" id="KW-1133">Transmembrane helix</keyword>
<evidence type="ECO:0000256" key="11">
    <source>
        <dbReference type="SAM" id="Phobius"/>
    </source>
</evidence>
<feature type="compositionally biased region" description="Low complexity" evidence="10">
    <location>
        <begin position="160"/>
        <end position="215"/>
    </location>
</feature>
<evidence type="ECO:0000256" key="12">
    <source>
        <dbReference type="SAM" id="SignalP"/>
    </source>
</evidence>
<accession>A0A3P9BV58</accession>
<feature type="compositionally biased region" description="Pro residues" evidence="10">
    <location>
        <begin position="668"/>
        <end position="684"/>
    </location>
</feature>
<feature type="region of interest" description="Disordered" evidence="10">
    <location>
        <begin position="28"/>
        <end position="70"/>
    </location>
</feature>
<dbReference type="PROSITE" id="PS50026">
    <property type="entry name" value="EGF_3"/>
    <property type="match status" value="2"/>
</dbReference>
<feature type="region of interest" description="Disordered" evidence="10">
    <location>
        <begin position="482"/>
        <end position="502"/>
    </location>
</feature>
<proteinExistence type="predicted"/>
<dbReference type="FunFam" id="2.10.25.10:FF:000063">
    <property type="entry name" value="Slit guidance ligand 2"/>
    <property type="match status" value="1"/>
</dbReference>
<feature type="domain" description="EGF-like" evidence="13">
    <location>
        <begin position="724"/>
        <end position="765"/>
    </location>
</feature>
<dbReference type="AlphaFoldDB" id="A0A3P9BV58"/>
<feature type="compositionally biased region" description="Low complexity" evidence="10">
    <location>
        <begin position="482"/>
        <end position="496"/>
    </location>
</feature>
<dbReference type="SMART" id="SM00179">
    <property type="entry name" value="EGF_CA"/>
    <property type="match status" value="2"/>
</dbReference>
<evidence type="ECO:0000256" key="5">
    <source>
        <dbReference type="ARBA" id="ARBA00022737"/>
    </source>
</evidence>
<dbReference type="Proteomes" id="UP000265160">
    <property type="component" value="LG16"/>
</dbReference>
<protein>
    <submittedName>
        <fullName evidence="14">Heart development protein with EGF-like domains 1</fullName>
    </submittedName>
</protein>
<dbReference type="SMART" id="SM00181">
    <property type="entry name" value="EGF"/>
    <property type="match status" value="3"/>
</dbReference>